<dbReference type="GO" id="GO:0016020">
    <property type="term" value="C:membrane"/>
    <property type="evidence" value="ECO:0007669"/>
    <property type="project" value="UniProtKB-SubCell"/>
</dbReference>
<evidence type="ECO:0000256" key="1">
    <source>
        <dbReference type="ARBA" id="ARBA00004141"/>
    </source>
</evidence>
<keyword evidence="3 6" id="KW-0812">Transmembrane</keyword>
<dbReference type="PANTHER" id="PTHR32001">
    <property type="entry name" value="KERATINOCYTE-ASSOCIATED PROTEIN 2"/>
    <property type="match status" value="1"/>
</dbReference>
<comment type="similarity">
    <text evidence="2">Belongs to the KRTCAP2 family.</text>
</comment>
<dbReference type="Proteomes" id="UP000321570">
    <property type="component" value="Unassembled WGS sequence"/>
</dbReference>
<gene>
    <name evidence="7" type="ORF">WMSIL1_LOCUS14716</name>
</gene>
<keyword evidence="4 6" id="KW-1133">Transmembrane helix</keyword>
<accession>A0A564ZCQ2</accession>
<evidence type="ECO:0000256" key="5">
    <source>
        <dbReference type="ARBA" id="ARBA00023136"/>
    </source>
</evidence>
<dbReference type="EMBL" id="CABIJS010000714">
    <property type="protein sequence ID" value="VUZ57267.1"/>
    <property type="molecule type" value="Genomic_DNA"/>
</dbReference>
<reference evidence="7 8" key="1">
    <citation type="submission" date="2019-07" db="EMBL/GenBank/DDBJ databases">
        <authorList>
            <person name="Jastrzebski P J."/>
            <person name="Paukszto L."/>
            <person name="Jastrzebski P J."/>
        </authorList>
    </citation>
    <scope>NUCLEOTIDE SEQUENCE [LARGE SCALE GENOMIC DNA]</scope>
    <source>
        <strain evidence="7 8">WMS-il1</strain>
    </source>
</reference>
<feature type="transmembrane region" description="Helical" evidence="6">
    <location>
        <begin position="75"/>
        <end position="108"/>
    </location>
</feature>
<feature type="transmembrane region" description="Helical" evidence="6">
    <location>
        <begin position="33"/>
        <end position="55"/>
    </location>
</feature>
<keyword evidence="8" id="KW-1185">Reference proteome</keyword>
<organism evidence="7 8">
    <name type="scientific">Hymenolepis diminuta</name>
    <name type="common">Rat tapeworm</name>
    <dbReference type="NCBI Taxonomy" id="6216"/>
    <lineage>
        <taxon>Eukaryota</taxon>
        <taxon>Metazoa</taxon>
        <taxon>Spiralia</taxon>
        <taxon>Lophotrochozoa</taxon>
        <taxon>Platyhelminthes</taxon>
        <taxon>Cestoda</taxon>
        <taxon>Eucestoda</taxon>
        <taxon>Cyclophyllidea</taxon>
        <taxon>Hymenolepididae</taxon>
        <taxon>Hymenolepis</taxon>
    </lineage>
</organism>
<comment type="subcellular location">
    <subcellularLocation>
        <location evidence="1">Membrane</location>
        <topology evidence="1">Multi-pass membrane protein</topology>
    </subcellularLocation>
</comment>
<evidence type="ECO:0000313" key="8">
    <source>
        <dbReference type="Proteomes" id="UP000321570"/>
    </source>
</evidence>
<evidence type="ECO:0000256" key="3">
    <source>
        <dbReference type="ARBA" id="ARBA00022692"/>
    </source>
</evidence>
<dbReference type="AlphaFoldDB" id="A0A564ZCQ2"/>
<feature type="transmembrane region" description="Helical" evidence="6">
    <location>
        <begin position="6"/>
        <end position="26"/>
    </location>
</feature>
<evidence type="ECO:0000256" key="4">
    <source>
        <dbReference type="ARBA" id="ARBA00022989"/>
    </source>
</evidence>
<protein>
    <submittedName>
        <fullName evidence="7">Uncharacterized protein</fullName>
    </submittedName>
</protein>
<dbReference type="InterPro" id="IPR018614">
    <property type="entry name" value="KRTCAP2"/>
</dbReference>
<dbReference type="Pfam" id="PF09775">
    <property type="entry name" value="Keratin_assoc"/>
    <property type="match status" value="1"/>
</dbReference>
<sequence>MGLDTRMSCLTSTLIFIVSIAGLHLIKNLTGDLPVVFILIGIYGGFLSVLLLTAINNFENMTFGYDFYAQLFPEVIFSILLTTFAVGTVHRVCGTVCLLSSCACVYFLNVMSQQYYSSNNINPSNVVLKKKRN</sequence>
<proteinExistence type="inferred from homology"/>
<name>A0A564ZCQ2_HYMDI</name>
<evidence type="ECO:0000313" key="7">
    <source>
        <dbReference type="EMBL" id="VUZ57267.1"/>
    </source>
</evidence>
<evidence type="ECO:0000256" key="6">
    <source>
        <dbReference type="SAM" id="Phobius"/>
    </source>
</evidence>
<dbReference type="PANTHER" id="PTHR32001:SF1">
    <property type="entry name" value="KERATINOCYTE-ASSOCIATED PROTEIN 2"/>
    <property type="match status" value="1"/>
</dbReference>
<evidence type="ECO:0000256" key="2">
    <source>
        <dbReference type="ARBA" id="ARBA00007279"/>
    </source>
</evidence>
<keyword evidence="5 6" id="KW-0472">Membrane</keyword>